<dbReference type="GO" id="GO:0008381">
    <property type="term" value="F:mechanosensitive monoatomic ion channel activity"/>
    <property type="evidence" value="ECO:0007669"/>
    <property type="project" value="InterPro"/>
</dbReference>
<dbReference type="Proteomes" id="UP000281738">
    <property type="component" value="Unassembled WGS sequence"/>
</dbReference>
<dbReference type="EMBL" id="RKHO01000001">
    <property type="protein sequence ID" value="ROR91003.1"/>
    <property type="molecule type" value="Genomic_DNA"/>
</dbReference>
<feature type="transmembrane region" description="Helical" evidence="2">
    <location>
        <begin position="76"/>
        <end position="93"/>
    </location>
</feature>
<evidence type="ECO:0000256" key="2">
    <source>
        <dbReference type="SAM" id="Phobius"/>
    </source>
</evidence>
<feature type="transmembrane region" description="Helical" evidence="2">
    <location>
        <begin position="145"/>
        <end position="163"/>
    </location>
</feature>
<proteinExistence type="predicted"/>
<dbReference type="PANTHER" id="PTHR30221:SF1">
    <property type="entry name" value="SMALL-CONDUCTANCE MECHANOSENSITIVE CHANNEL"/>
    <property type="match status" value="1"/>
</dbReference>
<keyword evidence="4" id="KW-1185">Reference proteome</keyword>
<dbReference type="OrthoDB" id="5184470at2"/>
<keyword evidence="2" id="KW-0472">Membrane</keyword>
<dbReference type="Gene3D" id="1.10.287.1260">
    <property type="match status" value="1"/>
</dbReference>
<feature type="region of interest" description="Disordered" evidence="1">
    <location>
        <begin position="222"/>
        <end position="278"/>
    </location>
</feature>
<dbReference type="PANTHER" id="PTHR30221">
    <property type="entry name" value="SMALL-CONDUCTANCE MECHANOSENSITIVE CHANNEL"/>
    <property type="match status" value="1"/>
</dbReference>
<protein>
    <submittedName>
        <fullName evidence="3">Putative transporter (Transmembrane protein)</fullName>
    </submittedName>
</protein>
<feature type="transmembrane region" description="Helical" evidence="2">
    <location>
        <begin position="15"/>
        <end position="36"/>
    </location>
</feature>
<reference evidence="3 4" key="1">
    <citation type="submission" date="2018-11" db="EMBL/GenBank/DDBJ databases">
        <title>Sequencing the genomes of 1000 actinobacteria strains.</title>
        <authorList>
            <person name="Klenk H.-P."/>
        </authorList>
    </citation>
    <scope>NUCLEOTIDE SEQUENCE [LARGE SCALE GENOMIC DNA]</scope>
    <source>
        <strain evidence="3 4">DSM 12652</strain>
    </source>
</reference>
<comment type="caution">
    <text evidence="3">The sequence shown here is derived from an EMBL/GenBank/DDBJ whole genome shotgun (WGS) entry which is preliminary data.</text>
</comment>
<gene>
    <name evidence="3" type="ORF">EDD33_1861</name>
</gene>
<keyword evidence="2" id="KW-1133">Transmembrane helix</keyword>
<dbReference type="RefSeq" id="WP_123390313.1">
    <property type="nucleotide sequence ID" value="NZ_RKHO01000001.1"/>
</dbReference>
<dbReference type="AlphaFoldDB" id="A0A3N2CTY4"/>
<name>A0A3N2CTY4_9ACTN</name>
<accession>A0A3N2CTY4</accession>
<feature type="compositionally biased region" description="Basic and acidic residues" evidence="1">
    <location>
        <begin position="230"/>
        <end position="240"/>
    </location>
</feature>
<feature type="transmembrane region" description="Helical" evidence="2">
    <location>
        <begin position="175"/>
        <end position="197"/>
    </location>
</feature>
<dbReference type="InterPro" id="IPR045275">
    <property type="entry name" value="MscS_archaea/bacteria_type"/>
</dbReference>
<organism evidence="3 4">
    <name type="scientific">Nocardioides aurantiacus</name>
    <dbReference type="NCBI Taxonomy" id="86796"/>
    <lineage>
        <taxon>Bacteria</taxon>
        <taxon>Bacillati</taxon>
        <taxon>Actinomycetota</taxon>
        <taxon>Actinomycetes</taxon>
        <taxon>Propionibacteriales</taxon>
        <taxon>Nocardioidaceae</taxon>
        <taxon>Nocardioides</taxon>
    </lineage>
</organism>
<evidence type="ECO:0000313" key="4">
    <source>
        <dbReference type="Proteomes" id="UP000281738"/>
    </source>
</evidence>
<feature type="compositionally biased region" description="Polar residues" evidence="1">
    <location>
        <begin position="241"/>
        <end position="251"/>
    </location>
</feature>
<evidence type="ECO:0000256" key="1">
    <source>
        <dbReference type="SAM" id="MobiDB-lite"/>
    </source>
</evidence>
<dbReference type="Pfam" id="PF05552">
    <property type="entry name" value="MS_channel_1st_1"/>
    <property type="match status" value="2"/>
</dbReference>
<keyword evidence="2 3" id="KW-0812">Transmembrane</keyword>
<sequence>MKSALNDGLSTIAEFVPKLVAFLLILIIGLIVAKLLSKAISGLLEKVGFDRAVERGGIKRALAESKLDASDIVAKIVYYALVLFVLQMAFGVFGPNPVSDLLTSIISFLPSLVVAIVIVVVAAAVAAAVKGLIDNTLGGLSYGKFLGNAASVFILFLGIVAALDQVGVATTVTTPVLVAILATVSGVIIVGAGGGLIKPMQHRWERYLTNAEDEAPRIREHAASAPSVREQARQARDQVSDRGTSGGSSSAGYVDAAPTETYDQYDGPADDADGRPRY</sequence>
<evidence type="ECO:0000313" key="3">
    <source>
        <dbReference type="EMBL" id="ROR91003.1"/>
    </source>
</evidence>
<feature type="transmembrane region" description="Helical" evidence="2">
    <location>
        <begin position="105"/>
        <end position="133"/>
    </location>
</feature>
<dbReference type="InterPro" id="IPR008910">
    <property type="entry name" value="MSC_TM_helix"/>
</dbReference>